<dbReference type="SUPFAM" id="SSF103473">
    <property type="entry name" value="MFS general substrate transporter"/>
    <property type="match status" value="1"/>
</dbReference>
<feature type="transmembrane region" description="Helical" evidence="6">
    <location>
        <begin position="366"/>
        <end position="383"/>
    </location>
</feature>
<dbReference type="PATRIC" id="fig|1434123.4.peg.2844"/>
<keyword evidence="3 6" id="KW-0812">Transmembrane</keyword>
<reference evidence="8 9" key="1">
    <citation type="submission" date="2014-07" db="EMBL/GenBank/DDBJ databases">
        <title>Methanogenic archaea and the global carbon cycle.</title>
        <authorList>
            <person name="Henriksen J.R."/>
            <person name="Luke J."/>
            <person name="Reinhart S."/>
            <person name="Benedict M.N."/>
            <person name="Youngblut N.D."/>
            <person name="Metcalf M.E."/>
            <person name="Whitaker R.J."/>
            <person name="Metcalf W.W."/>
        </authorList>
    </citation>
    <scope>NUCLEOTIDE SEQUENCE [LARGE SCALE GENOMIC DNA]</scope>
    <source>
        <strain evidence="8 9">Z-761</strain>
    </source>
</reference>
<feature type="transmembrane region" description="Helical" evidence="6">
    <location>
        <begin position="285"/>
        <end position="302"/>
    </location>
</feature>
<name>A0A0E3Q731_9EURY</name>
<dbReference type="PROSITE" id="PS50850">
    <property type="entry name" value="MFS"/>
    <property type="match status" value="1"/>
</dbReference>
<dbReference type="STRING" id="1434123.MSVAZ_2328"/>
<dbReference type="Gene3D" id="1.20.1250.20">
    <property type="entry name" value="MFS general substrate transporter like domains"/>
    <property type="match status" value="1"/>
</dbReference>
<feature type="transmembrane region" description="Helical" evidence="6">
    <location>
        <begin position="258"/>
        <end position="276"/>
    </location>
</feature>
<feature type="transmembrane region" description="Helical" evidence="6">
    <location>
        <begin position="224"/>
        <end position="246"/>
    </location>
</feature>
<feature type="transmembrane region" description="Helical" evidence="6">
    <location>
        <begin position="156"/>
        <end position="175"/>
    </location>
</feature>
<feature type="transmembrane region" description="Helical" evidence="6">
    <location>
        <begin position="131"/>
        <end position="150"/>
    </location>
</feature>
<protein>
    <submittedName>
        <fullName evidence="8">Putative permease</fullName>
    </submittedName>
</protein>
<dbReference type="PANTHER" id="PTHR43124:SF9">
    <property type="entry name" value="SUGAR TRANSPORT FAMILY PROTEIN"/>
    <property type="match status" value="1"/>
</dbReference>
<comment type="subcellular location">
    <subcellularLocation>
        <location evidence="1">Cell membrane</location>
        <topology evidence="1">Multi-pass membrane protein</topology>
    </subcellularLocation>
</comment>
<dbReference type="Proteomes" id="UP000033096">
    <property type="component" value="Chromosome"/>
</dbReference>
<evidence type="ECO:0000256" key="3">
    <source>
        <dbReference type="ARBA" id="ARBA00022692"/>
    </source>
</evidence>
<organism evidence="8 9">
    <name type="scientific">Methanosarcina vacuolata Z-761</name>
    <dbReference type="NCBI Taxonomy" id="1434123"/>
    <lineage>
        <taxon>Archaea</taxon>
        <taxon>Methanobacteriati</taxon>
        <taxon>Methanobacteriota</taxon>
        <taxon>Stenosarchaea group</taxon>
        <taxon>Methanomicrobia</taxon>
        <taxon>Methanosarcinales</taxon>
        <taxon>Methanosarcinaceae</taxon>
        <taxon>Methanosarcina</taxon>
    </lineage>
</organism>
<dbReference type="GeneID" id="24810813"/>
<dbReference type="EMBL" id="CP009520">
    <property type="protein sequence ID" value="AKB44597.1"/>
    <property type="molecule type" value="Genomic_DNA"/>
</dbReference>
<dbReference type="Pfam" id="PF07690">
    <property type="entry name" value="MFS_1"/>
    <property type="match status" value="2"/>
</dbReference>
<evidence type="ECO:0000256" key="1">
    <source>
        <dbReference type="ARBA" id="ARBA00004651"/>
    </source>
</evidence>
<keyword evidence="4 6" id="KW-1133">Transmembrane helix</keyword>
<feature type="transmembrane region" description="Helical" evidence="6">
    <location>
        <begin position="99"/>
        <end position="119"/>
    </location>
</feature>
<sequence>MNLKKLTLYSSVFALQGLSNAVIPILPELAGGDSGSVAVSSLIFSGYFMGAFLSLVPLGILADRIGNLKVIRFGMLLTALSGFVITFSDIPLILGIFRFLEGVGCGAFFPAAFSILAEWEDSQQSLGEFNFLLNAGLAAGVFFSGVLAGFGIKTAIASFTFLSGLSCILLLSKAGDLLSPNGYGKEFTRSESKSPVKSQQDTSLLPELKSYLVKSRKTMFQTELGKIWGISVLLYGTTGLLNANYADYSASFLTKPELGLAISVSYLAAMLSSLIAGRADFNYKNIVRTGIILAAAGIFLSVKLPLLAFFLIGAGGGAAVVGLITAVSRINSSGFAMGLFNTGIYAGLGLGPVLGSFFLGTLGYETLFLGSAITLLSVFFVKLE</sequence>
<dbReference type="PANTHER" id="PTHR43124">
    <property type="entry name" value="PURINE EFFLUX PUMP PBUE"/>
    <property type="match status" value="1"/>
</dbReference>
<evidence type="ECO:0000256" key="2">
    <source>
        <dbReference type="ARBA" id="ARBA00022475"/>
    </source>
</evidence>
<feature type="transmembrane region" description="Helical" evidence="6">
    <location>
        <begin position="308"/>
        <end position="327"/>
    </location>
</feature>
<evidence type="ECO:0000256" key="4">
    <source>
        <dbReference type="ARBA" id="ARBA00022989"/>
    </source>
</evidence>
<evidence type="ECO:0000313" key="9">
    <source>
        <dbReference type="Proteomes" id="UP000033096"/>
    </source>
</evidence>
<dbReference type="RefSeq" id="WP_048121382.1">
    <property type="nucleotide sequence ID" value="NZ_CP009520.1"/>
</dbReference>
<dbReference type="KEGG" id="mvc:MSVAZ_2328"/>
<evidence type="ECO:0000313" key="8">
    <source>
        <dbReference type="EMBL" id="AKB44597.1"/>
    </source>
</evidence>
<feature type="domain" description="Major facilitator superfamily (MFS) profile" evidence="7">
    <location>
        <begin position="1"/>
        <end position="384"/>
    </location>
</feature>
<gene>
    <name evidence="8" type="ORF">MSVAZ_2328</name>
</gene>
<evidence type="ECO:0000256" key="5">
    <source>
        <dbReference type="ARBA" id="ARBA00023136"/>
    </source>
</evidence>
<feature type="transmembrane region" description="Helical" evidence="6">
    <location>
        <begin position="73"/>
        <end position="93"/>
    </location>
</feature>
<dbReference type="InterPro" id="IPR036259">
    <property type="entry name" value="MFS_trans_sf"/>
</dbReference>
<evidence type="ECO:0000256" key="6">
    <source>
        <dbReference type="SAM" id="Phobius"/>
    </source>
</evidence>
<dbReference type="GO" id="GO:0022857">
    <property type="term" value="F:transmembrane transporter activity"/>
    <property type="evidence" value="ECO:0007669"/>
    <property type="project" value="InterPro"/>
</dbReference>
<keyword evidence="2" id="KW-1003">Cell membrane</keyword>
<dbReference type="InterPro" id="IPR011701">
    <property type="entry name" value="MFS"/>
</dbReference>
<dbReference type="InterPro" id="IPR050189">
    <property type="entry name" value="MFS_Efflux_Transporters"/>
</dbReference>
<keyword evidence="9" id="KW-1185">Reference proteome</keyword>
<feature type="transmembrane region" description="Helical" evidence="6">
    <location>
        <begin position="339"/>
        <end position="360"/>
    </location>
</feature>
<dbReference type="HOGENOM" id="CLU_061499_0_0_2"/>
<dbReference type="AlphaFoldDB" id="A0A0E3Q731"/>
<dbReference type="GO" id="GO:0005886">
    <property type="term" value="C:plasma membrane"/>
    <property type="evidence" value="ECO:0007669"/>
    <property type="project" value="UniProtKB-SubCell"/>
</dbReference>
<keyword evidence="5 6" id="KW-0472">Membrane</keyword>
<feature type="transmembrane region" description="Helical" evidence="6">
    <location>
        <begin position="37"/>
        <end position="61"/>
    </location>
</feature>
<accession>A0A0E3Q731</accession>
<dbReference type="InterPro" id="IPR020846">
    <property type="entry name" value="MFS_dom"/>
</dbReference>
<proteinExistence type="predicted"/>
<evidence type="ECO:0000259" key="7">
    <source>
        <dbReference type="PROSITE" id="PS50850"/>
    </source>
</evidence>